<evidence type="ECO:0000313" key="4">
    <source>
        <dbReference type="EMBL" id="MBC8317680.1"/>
    </source>
</evidence>
<evidence type="ECO:0000256" key="2">
    <source>
        <dbReference type="SAM" id="MobiDB-lite"/>
    </source>
</evidence>
<dbReference type="PANTHER" id="PTHR30332:SF17">
    <property type="entry name" value="TYPE IV PILIATION SYSTEM PROTEIN DR_0774-RELATED"/>
    <property type="match status" value="1"/>
</dbReference>
<organism evidence="4 5">
    <name type="scientific">Candidatus Desulfobia pelagia</name>
    <dbReference type="NCBI Taxonomy" id="2841692"/>
    <lineage>
        <taxon>Bacteria</taxon>
        <taxon>Pseudomonadati</taxon>
        <taxon>Thermodesulfobacteriota</taxon>
        <taxon>Desulfobulbia</taxon>
        <taxon>Desulfobulbales</taxon>
        <taxon>Desulfobulbaceae</taxon>
        <taxon>Candidatus Desulfobia</taxon>
    </lineage>
</organism>
<dbReference type="GO" id="GO:0015627">
    <property type="term" value="C:type II protein secretion system complex"/>
    <property type="evidence" value="ECO:0007669"/>
    <property type="project" value="TreeGrafter"/>
</dbReference>
<dbReference type="EMBL" id="JACNJZ010000098">
    <property type="protein sequence ID" value="MBC8317680.1"/>
    <property type="molecule type" value="Genomic_DNA"/>
</dbReference>
<dbReference type="GO" id="GO:0009306">
    <property type="term" value="P:protein secretion"/>
    <property type="evidence" value="ECO:0007669"/>
    <property type="project" value="InterPro"/>
</dbReference>
<evidence type="ECO:0000259" key="3">
    <source>
        <dbReference type="Pfam" id="PF00263"/>
    </source>
</evidence>
<dbReference type="Pfam" id="PF00263">
    <property type="entry name" value="Secretin"/>
    <property type="match status" value="1"/>
</dbReference>
<dbReference type="AlphaFoldDB" id="A0A8J6NDX3"/>
<proteinExistence type="inferred from homology"/>
<comment type="caution">
    <text evidence="4">The sequence shown here is derived from an EMBL/GenBank/DDBJ whole genome shotgun (WGS) entry which is preliminary data.</text>
</comment>
<reference evidence="4 5" key="1">
    <citation type="submission" date="2020-08" db="EMBL/GenBank/DDBJ databases">
        <title>Bridging the membrane lipid divide: bacteria of the FCB group superphylum have the potential to synthesize archaeal ether lipids.</title>
        <authorList>
            <person name="Villanueva L."/>
            <person name="Von Meijenfeldt F.A.B."/>
            <person name="Westbye A.B."/>
            <person name="Yadav S."/>
            <person name="Hopmans E.C."/>
            <person name="Dutilh B.E."/>
            <person name="Sinninghe Damste J.S."/>
        </authorList>
    </citation>
    <scope>NUCLEOTIDE SEQUENCE [LARGE SCALE GENOMIC DNA]</scope>
    <source>
        <strain evidence="4">NIOZ-UU47</strain>
    </source>
</reference>
<dbReference type="InterPro" id="IPR004846">
    <property type="entry name" value="T2SS/T3SS_dom"/>
</dbReference>
<dbReference type="InterPro" id="IPR001775">
    <property type="entry name" value="GspD/PilQ"/>
</dbReference>
<gene>
    <name evidence="4" type="ORF">H8E41_07215</name>
</gene>
<evidence type="ECO:0000313" key="5">
    <source>
        <dbReference type="Proteomes" id="UP000614424"/>
    </source>
</evidence>
<dbReference type="PANTHER" id="PTHR30332">
    <property type="entry name" value="PROBABLE GENERAL SECRETION PATHWAY PROTEIN D"/>
    <property type="match status" value="1"/>
</dbReference>
<feature type="region of interest" description="Disordered" evidence="2">
    <location>
        <begin position="276"/>
        <end position="310"/>
    </location>
</feature>
<feature type="compositionally biased region" description="Polar residues" evidence="2">
    <location>
        <begin position="276"/>
        <end position="288"/>
    </location>
</feature>
<comment type="similarity">
    <text evidence="1">Belongs to the bacterial secretin family.</text>
</comment>
<dbReference type="PRINTS" id="PR00811">
    <property type="entry name" value="BCTERIALGSPD"/>
</dbReference>
<name>A0A8J6NDX3_9BACT</name>
<evidence type="ECO:0000256" key="1">
    <source>
        <dbReference type="RuleBase" id="RU004003"/>
    </source>
</evidence>
<protein>
    <submittedName>
        <fullName evidence="4">Type II and III secretion system protein</fullName>
    </submittedName>
</protein>
<sequence>MKRKTFCLDSGVKSAFMAENQTHRKSGDRLSSLWLSALLLLSLFISGCMATNTGYQQSQQQAQQFIDKHTAGALNAETFDGQAIVSMPVELPTRFQNSTFLLDEMETTSGFDDAITIPIGADISSNTGPVALREIMKRLAVLKGMNVSWESDVDQGALVDVDIRAEDDYFESIDNMLRQLDYFHEVNGNSLIVKYRQSKVYHLALPYMTPTYEISVGGDVLGGGSNENATDLEGSISLKSKGRDDQVFDVWKNIENNLAEILSLYEETSRLDTLVLTDSDTNESQGDSAESKTEKTKKSKESTTELARTKSKGALGQVTYDRPLGIITVTAPRGVLERTDSYFINLKKELYRQVMIEAKIVEVELTENNRTGINWDSLLSMADFNFHLDFQKLNPYLIADKAITEEKRFLTLDDKNFTLLLDLIEDQGHTEILANPKITVMNGQPALINVGESIQYVSEIIQTVSDNGTVTVTPTTAQVFSGLGLGVIANIVDDEVILNLTPIESEVTDWNEEIIGGNTLTLPTVSVREMNTQVRVKSNDILVIGGLISSIKDYEESGIKGLRKLAFGSKMFKQDGVDSRKRELVIMLRPVIQNFGDNK</sequence>
<dbReference type="Proteomes" id="UP000614424">
    <property type="component" value="Unassembled WGS sequence"/>
</dbReference>
<dbReference type="InterPro" id="IPR050810">
    <property type="entry name" value="Bact_Secretion_Sys_Channel"/>
</dbReference>
<accession>A0A8J6NDX3</accession>
<feature type="compositionally biased region" description="Basic and acidic residues" evidence="2">
    <location>
        <begin position="289"/>
        <end position="303"/>
    </location>
</feature>
<feature type="domain" description="Type II/III secretion system secretin-like" evidence="3">
    <location>
        <begin position="424"/>
        <end position="592"/>
    </location>
</feature>